<evidence type="ECO:0000313" key="2">
    <source>
        <dbReference type="Proteomes" id="UP000789901"/>
    </source>
</evidence>
<keyword evidence="2" id="KW-1185">Reference proteome</keyword>
<gene>
    <name evidence="1" type="ORF">GMARGA_LOCUS24127</name>
</gene>
<name>A0ABN7VXQ5_GIGMA</name>
<dbReference type="EMBL" id="CAJVQB010025107">
    <property type="protein sequence ID" value="CAG8805601.1"/>
    <property type="molecule type" value="Genomic_DNA"/>
</dbReference>
<protein>
    <submittedName>
        <fullName evidence="1">32743_t:CDS:1</fullName>
    </submittedName>
</protein>
<organism evidence="1 2">
    <name type="scientific">Gigaspora margarita</name>
    <dbReference type="NCBI Taxonomy" id="4874"/>
    <lineage>
        <taxon>Eukaryota</taxon>
        <taxon>Fungi</taxon>
        <taxon>Fungi incertae sedis</taxon>
        <taxon>Mucoromycota</taxon>
        <taxon>Glomeromycotina</taxon>
        <taxon>Glomeromycetes</taxon>
        <taxon>Diversisporales</taxon>
        <taxon>Gigasporaceae</taxon>
        <taxon>Gigaspora</taxon>
    </lineage>
</organism>
<sequence length="150" mass="16594">MTIIAFISQKGGPIATINKPAAINEAKLEKKLIVNQATLEIAKKADLLIQPTGASRLDLVPAVKEFHALTQAGINKKKLLFILSRISTPAEAAVSQEFLKKSGYNYSPDYLMEKASYRQAQNEGKSITEISYKNLRKQAKEIINSILKHL</sequence>
<dbReference type="InterPro" id="IPR027417">
    <property type="entry name" value="P-loop_NTPase"/>
</dbReference>
<evidence type="ECO:0000313" key="1">
    <source>
        <dbReference type="EMBL" id="CAG8805601.1"/>
    </source>
</evidence>
<reference evidence="1 2" key="1">
    <citation type="submission" date="2021-06" db="EMBL/GenBank/DDBJ databases">
        <authorList>
            <person name="Kallberg Y."/>
            <person name="Tangrot J."/>
            <person name="Rosling A."/>
        </authorList>
    </citation>
    <scope>NUCLEOTIDE SEQUENCE [LARGE SCALE GENOMIC DNA]</scope>
    <source>
        <strain evidence="1 2">120-4 pot B 10/14</strain>
    </source>
</reference>
<accession>A0ABN7VXQ5</accession>
<proteinExistence type="predicted"/>
<dbReference type="Gene3D" id="3.40.50.300">
    <property type="entry name" value="P-loop containing nucleotide triphosphate hydrolases"/>
    <property type="match status" value="1"/>
</dbReference>
<comment type="caution">
    <text evidence="1">The sequence shown here is derived from an EMBL/GenBank/DDBJ whole genome shotgun (WGS) entry which is preliminary data.</text>
</comment>
<dbReference type="Proteomes" id="UP000789901">
    <property type="component" value="Unassembled WGS sequence"/>
</dbReference>
<dbReference type="SUPFAM" id="SSF52540">
    <property type="entry name" value="P-loop containing nucleoside triphosphate hydrolases"/>
    <property type="match status" value="1"/>
</dbReference>